<proteinExistence type="predicted"/>
<dbReference type="EMBL" id="MU001703">
    <property type="protein sequence ID" value="KAF2452834.1"/>
    <property type="molecule type" value="Genomic_DNA"/>
</dbReference>
<dbReference type="Proteomes" id="UP000799766">
    <property type="component" value="Unassembled WGS sequence"/>
</dbReference>
<keyword evidence="2" id="KW-1185">Reference proteome</keyword>
<dbReference type="AlphaFoldDB" id="A0A6A6NNA1"/>
<accession>A0A6A6NNA1</accession>
<reference evidence="1" key="1">
    <citation type="journal article" date="2020" name="Stud. Mycol.">
        <title>101 Dothideomycetes genomes: a test case for predicting lifestyles and emergence of pathogens.</title>
        <authorList>
            <person name="Haridas S."/>
            <person name="Albert R."/>
            <person name="Binder M."/>
            <person name="Bloem J."/>
            <person name="Labutti K."/>
            <person name="Salamov A."/>
            <person name="Andreopoulos B."/>
            <person name="Baker S."/>
            <person name="Barry K."/>
            <person name="Bills G."/>
            <person name="Bluhm B."/>
            <person name="Cannon C."/>
            <person name="Castanera R."/>
            <person name="Culley D."/>
            <person name="Daum C."/>
            <person name="Ezra D."/>
            <person name="Gonzalez J."/>
            <person name="Henrissat B."/>
            <person name="Kuo A."/>
            <person name="Liang C."/>
            <person name="Lipzen A."/>
            <person name="Lutzoni F."/>
            <person name="Magnuson J."/>
            <person name="Mondo S."/>
            <person name="Nolan M."/>
            <person name="Ohm R."/>
            <person name="Pangilinan J."/>
            <person name="Park H.-J."/>
            <person name="Ramirez L."/>
            <person name="Alfaro M."/>
            <person name="Sun H."/>
            <person name="Tritt A."/>
            <person name="Yoshinaga Y."/>
            <person name="Zwiers L.-H."/>
            <person name="Turgeon B."/>
            <person name="Goodwin S."/>
            <person name="Spatafora J."/>
            <person name="Crous P."/>
            <person name="Grigoriev I."/>
        </authorList>
    </citation>
    <scope>NUCLEOTIDE SEQUENCE</scope>
    <source>
        <strain evidence="1">ATCC 16933</strain>
    </source>
</reference>
<name>A0A6A6NNA1_9PEZI</name>
<evidence type="ECO:0000313" key="2">
    <source>
        <dbReference type="Proteomes" id="UP000799766"/>
    </source>
</evidence>
<protein>
    <submittedName>
        <fullName evidence="1">Uncharacterized protein</fullName>
    </submittedName>
</protein>
<gene>
    <name evidence="1" type="ORF">BDY21DRAFT_152627</name>
</gene>
<organism evidence="1 2">
    <name type="scientific">Lineolata rhizophorae</name>
    <dbReference type="NCBI Taxonomy" id="578093"/>
    <lineage>
        <taxon>Eukaryota</taxon>
        <taxon>Fungi</taxon>
        <taxon>Dikarya</taxon>
        <taxon>Ascomycota</taxon>
        <taxon>Pezizomycotina</taxon>
        <taxon>Dothideomycetes</taxon>
        <taxon>Dothideomycetes incertae sedis</taxon>
        <taxon>Lineolatales</taxon>
        <taxon>Lineolataceae</taxon>
        <taxon>Lineolata</taxon>
    </lineage>
</organism>
<sequence length="186" mass="20502">MFCFGLSSVGEFWKLDFLLANQCGPLDWFQCPTGESPTGLVRLNADFAETLGLLLVLQSFNVQFKLPQLLPDFGQFTATIPGMGVRRRQVCLVNKWLPCASTVPPTAHPESPCLSDTTPPLALAYCCNHSRLLLLAGILVQSPYLVLLQERRKTEASYNRDFRGDGSLARAVARGCIGLPEEMALR</sequence>
<evidence type="ECO:0000313" key="1">
    <source>
        <dbReference type="EMBL" id="KAF2452834.1"/>
    </source>
</evidence>